<dbReference type="EMBL" id="MU857106">
    <property type="protein sequence ID" value="KAK4149989.1"/>
    <property type="molecule type" value="Genomic_DNA"/>
</dbReference>
<comment type="caution">
    <text evidence="1">The sequence shown here is derived from an EMBL/GenBank/DDBJ whole genome shotgun (WGS) entry which is preliminary data.</text>
</comment>
<evidence type="ECO:0000313" key="1">
    <source>
        <dbReference type="EMBL" id="KAK4149989.1"/>
    </source>
</evidence>
<protein>
    <submittedName>
        <fullName evidence="1">Uncharacterized protein</fullName>
    </submittedName>
</protein>
<name>A0AAN6VF86_9PEZI</name>
<evidence type="ECO:0000313" key="2">
    <source>
        <dbReference type="Proteomes" id="UP001302745"/>
    </source>
</evidence>
<sequence>MCPGTDINVPRAPLILAQSSIPDGNTGIAVTTVTVPTTVSDHVQTGCPTVTATRELCTTCPVLACLALSTVTQSCGCPTPIPTVNLDFPCGEECDVLGCSTSYTIVTASGCSDDVPNATSHSVPITTSFAPNATVSMPSFSPPGSSSTAMSTVSVGAAGRMRVPFRLW</sequence>
<organism evidence="1 2">
    <name type="scientific">Chaetomidium leptoderma</name>
    <dbReference type="NCBI Taxonomy" id="669021"/>
    <lineage>
        <taxon>Eukaryota</taxon>
        <taxon>Fungi</taxon>
        <taxon>Dikarya</taxon>
        <taxon>Ascomycota</taxon>
        <taxon>Pezizomycotina</taxon>
        <taxon>Sordariomycetes</taxon>
        <taxon>Sordariomycetidae</taxon>
        <taxon>Sordariales</taxon>
        <taxon>Chaetomiaceae</taxon>
        <taxon>Chaetomidium</taxon>
    </lineage>
</organism>
<gene>
    <name evidence="1" type="ORF">C8A00DRAFT_18410</name>
</gene>
<dbReference type="AlphaFoldDB" id="A0AAN6VF86"/>
<dbReference type="Proteomes" id="UP001302745">
    <property type="component" value="Unassembled WGS sequence"/>
</dbReference>
<reference evidence="1" key="1">
    <citation type="journal article" date="2023" name="Mol. Phylogenet. Evol.">
        <title>Genome-scale phylogeny and comparative genomics of the fungal order Sordariales.</title>
        <authorList>
            <person name="Hensen N."/>
            <person name="Bonometti L."/>
            <person name="Westerberg I."/>
            <person name="Brannstrom I.O."/>
            <person name="Guillou S."/>
            <person name="Cros-Aarteil S."/>
            <person name="Calhoun S."/>
            <person name="Haridas S."/>
            <person name="Kuo A."/>
            <person name="Mondo S."/>
            <person name="Pangilinan J."/>
            <person name="Riley R."/>
            <person name="LaButti K."/>
            <person name="Andreopoulos B."/>
            <person name="Lipzen A."/>
            <person name="Chen C."/>
            <person name="Yan M."/>
            <person name="Daum C."/>
            <person name="Ng V."/>
            <person name="Clum A."/>
            <person name="Steindorff A."/>
            <person name="Ohm R.A."/>
            <person name="Martin F."/>
            <person name="Silar P."/>
            <person name="Natvig D.O."/>
            <person name="Lalanne C."/>
            <person name="Gautier V."/>
            <person name="Ament-Velasquez S.L."/>
            <person name="Kruys A."/>
            <person name="Hutchinson M.I."/>
            <person name="Powell A.J."/>
            <person name="Barry K."/>
            <person name="Miller A.N."/>
            <person name="Grigoriev I.V."/>
            <person name="Debuchy R."/>
            <person name="Gladieux P."/>
            <person name="Hiltunen Thoren M."/>
            <person name="Johannesson H."/>
        </authorList>
    </citation>
    <scope>NUCLEOTIDE SEQUENCE</scope>
    <source>
        <strain evidence="1">CBS 538.74</strain>
    </source>
</reference>
<reference evidence="1" key="2">
    <citation type="submission" date="2023-05" db="EMBL/GenBank/DDBJ databases">
        <authorList>
            <consortium name="Lawrence Berkeley National Laboratory"/>
            <person name="Steindorff A."/>
            <person name="Hensen N."/>
            <person name="Bonometti L."/>
            <person name="Westerberg I."/>
            <person name="Brannstrom I.O."/>
            <person name="Guillou S."/>
            <person name="Cros-Aarteil S."/>
            <person name="Calhoun S."/>
            <person name="Haridas S."/>
            <person name="Kuo A."/>
            <person name="Mondo S."/>
            <person name="Pangilinan J."/>
            <person name="Riley R."/>
            <person name="Labutti K."/>
            <person name="Andreopoulos B."/>
            <person name="Lipzen A."/>
            <person name="Chen C."/>
            <person name="Yanf M."/>
            <person name="Daum C."/>
            <person name="Ng V."/>
            <person name="Clum A."/>
            <person name="Ohm R."/>
            <person name="Martin F."/>
            <person name="Silar P."/>
            <person name="Natvig D."/>
            <person name="Lalanne C."/>
            <person name="Gautier V."/>
            <person name="Ament-Velasquez S.L."/>
            <person name="Kruys A."/>
            <person name="Hutchinson M.I."/>
            <person name="Powell A.J."/>
            <person name="Barry K."/>
            <person name="Miller A.N."/>
            <person name="Grigoriev I.V."/>
            <person name="Debuchy R."/>
            <person name="Gladieux P."/>
            <person name="Thoren M.H."/>
            <person name="Johannesson H."/>
        </authorList>
    </citation>
    <scope>NUCLEOTIDE SEQUENCE</scope>
    <source>
        <strain evidence="1">CBS 538.74</strain>
    </source>
</reference>
<keyword evidence="2" id="KW-1185">Reference proteome</keyword>
<proteinExistence type="predicted"/>
<accession>A0AAN6VF86</accession>